<dbReference type="Gene3D" id="3.40.50.150">
    <property type="entry name" value="Vaccinia Virus protein VP39"/>
    <property type="match status" value="1"/>
</dbReference>
<dbReference type="EMBL" id="JBEPMP010000001">
    <property type="protein sequence ID" value="MET3728857.1"/>
    <property type="molecule type" value="Genomic_DNA"/>
</dbReference>
<dbReference type="PANTHER" id="PTHR43542:SF1">
    <property type="entry name" value="METHYLTRANSFERASE"/>
    <property type="match status" value="1"/>
</dbReference>
<keyword evidence="1" id="KW-0489">Methyltransferase</keyword>
<dbReference type="Proteomes" id="UP001549097">
    <property type="component" value="Unassembled WGS sequence"/>
</dbReference>
<dbReference type="InterPro" id="IPR004398">
    <property type="entry name" value="RNA_MeTrfase_RsmD"/>
</dbReference>
<dbReference type="PANTHER" id="PTHR43542">
    <property type="entry name" value="METHYLTRANSFERASE"/>
    <property type="match status" value="1"/>
</dbReference>
<dbReference type="InterPro" id="IPR002052">
    <property type="entry name" value="DNA_methylase_N6_adenine_CS"/>
</dbReference>
<dbReference type="PIRSF" id="PIRSF004553">
    <property type="entry name" value="CHP00095"/>
    <property type="match status" value="1"/>
</dbReference>
<evidence type="ECO:0000313" key="4">
    <source>
        <dbReference type="Proteomes" id="UP001549097"/>
    </source>
</evidence>
<reference evidence="3 4" key="1">
    <citation type="submission" date="2024-06" db="EMBL/GenBank/DDBJ databases">
        <title>Genomic Encyclopedia of Type Strains, Phase IV (KMG-IV): sequencing the most valuable type-strain genomes for metagenomic binning, comparative biology and taxonomic classification.</title>
        <authorList>
            <person name="Goeker M."/>
        </authorList>
    </citation>
    <scope>NUCLEOTIDE SEQUENCE [LARGE SCALE GENOMIC DNA]</scope>
    <source>
        <strain evidence="3 4">DSM 100124</strain>
    </source>
</reference>
<dbReference type="SUPFAM" id="SSF53335">
    <property type="entry name" value="S-adenosyl-L-methionine-dependent methyltransferases"/>
    <property type="match status" value="1"/>
</dbReference>
<organism evidence="3 4">
    <name type="scientific">Fictibacillus halophilus</name>
    <dbReference type="NCBI Taxonomy" id="1610490"/>
    <lineage>
        <taxon>Bacteria</taxon>
        <taxon>Bacillati</taxon>
        <taxon>Bacillota</taxon>
        <taxon>Bacilli</taxon>
        <taxon>Bacillales</taxon>
        <taxon>Fictibacillaceae</taxon>
        <taxon>Fictibacillus</taxon>
    </lineage>
</organism>
<comment type="caution">
    <text evidence="3">The sequence shown here is derived from an EMBL/GenBank/DDBJ whole genome shotgun (WGS) entry which is preliminary data.</text>
</comment>
<name>A0ABV2LMS6_9BACL</name>
<dbReference type="NCBIfam" id="TIGR00095">
    <property type="entry name" value="16S rRNA (guanine(966)-N(2))-methyltransferase RsmD"/>
    <property type="match status" value="1"/>
</dbReference>
<evidence type="ECO:0000256" key="1">
    <source>
        <dbReference type="ARBA" id="ARBA00022603"/>
    </source>
</evidence>
<dbReference type="InterPro" id="IPR029063">
    <property type="entry name" value="SAM-dependent_MTases_sf"/>
</dbReference>
<dbReference type="Pfam" id="PF03602">
    <property type="entry name" value="Cons_hypoth95"/>
    <property type="match status" value="1"/>
</dbReference>
<accession>A0ABV2LMS6</accession>
<evidence type="ECO:0000313" key="3">
    <source>
        <dbReference type="EMBL" id="MET3728857.1"/>
    </source>
</evidence>
<dbReference type="PROSITE" id="PS00092">
    <property type="entry name" value="N6_MTASE"/>
    <property type="match status" value="1"/>
</dbReference>
<gene>
    <name evidence="3" type="ORF">ABID52_002438</name>
</gene>
<keyword evidence="2" id="KW-0808">Transferase</keyword>
<sequence length="187" mass="21191">MKNVRVIAGECKGRPLKAVPGMNTRPTTDKIKESIFNMIGPFFDGGTGLDLYGGSGGLGLEALSRGMEHFIFIDKDQKAIHTIKENIKQCNYEDKTEVFRNDAKRALKALHKREVQFDMIFLDPPYAKQMLLKDMEEIDKLELLSPEGSIVTEHGTDVTLPEEIGNFYQVRQETYGKTTTITIYKRD</sequence>
<proteinExistence type="predicted"/>
<evidence type="ECO:0000256" key="2">
    <source>
        <dbReference type="ARBA" id="ARBA00022679"/>
    </source>
</evidence>
<protein>
    <submittedName>
        <fullName evidence="3">16S rRNA (Guanine(966)-N(2))-methyltransferase RsmD</fullName>
    </submittedName>
</protein>
<keyword evidence="4" id="KW-1185">Reference proteome</keyword>